<dbReference type="GO" id="GO:0005634">
    <property type="term" value="C:nucleus"/>
    <property type="evidence" value="ECO:0007669"/>
    <property type="project" value="TreeGrafter"/>
</dbReference>
<dbReference type="SMART" id="SM00369">
    <property type="entry name" value="LRR_TYP"/>
    <property type="match status" value="4"/>
</dbReference>
<protein>
    <recommendedName>
        <fullName evidence="9">Leucine Rich Repeat family protein</fullName>
    </recommendedName>
</protein>
<dbReference type="PANTHER" id="PTHR22710:SF2">
    <property type="entry name" value="X-RAY RADIATION RESISTANCE-ASSOCIATED PROTEIN 1"/>
    <property type="match status" value="1"/>
</dbReference>
<feature type="compositionally biased region" description="Basic and acidic residues" evidence="6">
    <location>
        <begin position="460"/>
        <end position="469"/>
    </location>
</feature>
<evidence type="ECO:0000313" key="8">
    <source>
        <dbReference type="Proteomes" id="UP000179807"/>
    </source>
</evidence>
<keyword evidence="5" id="KW-0175">Coiled coil</keyword>
<evidence type="ECO:0000256" key="5">
    <source>
        <dbReference type="SAM" id="Coils"/>
    </source>
</evidence>
<dbReference type="SUPFAM" id="SSF52058">
    <property type="entry name" value="L domain-like"/>
    <property type="match status" value="1"/>
</dbReference>
<dbReference type="InterPro" id="IPR032675">
    <property type="entry name" value="LRR_dom_sf"/>
</dbReference>
<comment type="subcellular location">
    <subcellularLocation>
        <location evidence="1">Cytoplasm</location>
    </subcellularLocation>
</comment>
<keyword evidence="3" id="KW-0433">Leucine-rich repeat</keyword>
<keyword evidence="4" id="KW-0677">Repeat</keyword>
<evidence type="ECO:0000256" key="1">
    <source>
        <dbReference type="ARBA" id="ARBA00004496"/>
    </source>
</evidence>
<comment type="caution">
    <text evidence="7">The sequence shown here is derived from an EMBL/GenBank/DDBJ whole genome shotgun (WGS) entry which is preliminary data.</text>
</comment>
<evidence type="ECO:0000313" key="7">
    <source>
        <dbReference type="EMBL" id="OHT17646.1"/>
    </source>
</evidence>
<sequence length="576" mass="65651">MCFRGNNKIVRPPFEFQRNGPVVKGPAGHKPDFSLAITRPSSAIRGKNLANKTPRRTKVATLDNVVIVDSLSHSNYKKCKEIDLSGKKLGKVDIKTLRELENLRKLDISDNCLSLEPFSVIPRLEELDISCNGLKKFDFSESEHYVGSERAWKSLKKLNLGFNYCSSFITDIMLMPNLSWLCLSHNNISELPPNMMHFTNLKYLDLSSNSLNSETAFFALATVPSLEILILDSNKILQIPVFDFGFESLTKLSLKNNQIELCEDVEPVLDIESLEQINLMENPICLKLKEIPLARQMFHDANIELLMSEPKKQKKSVLPEKLRTINFDPLCLPSFTKQHIQALNRKTPRGKKSDLLVSEIDDEDLDGKQGYENEDYSNNDKLTGEVFMTDFGNVQTDDPQPIEIPETPLPDENEPENVQTSIWNEVPVIQAQGRHALTSKTKSRFEYAFRRLVFIVEHPDHRIKPRESPSTEPPETPKSQQTQNLILKPQPNMKVASRKKKPVASKLQARTEYTKTEVQQMLRSMEQRLAVVENDLARVDESGHTAVEVALDQRNFTNLHKQYESIRAELLNTLNS</sequence>
<organism evidence="7 8">
    <name type="scientific">Tritrichomonas foetus</name>
    <dbReference type="NCBI Taxonomy" id="1144522"/>
    <lineage>
        <taxon>Eukaryota</taxon>
        <taxon>Metamonada</taxon>
        <taxon>Parabasalia</taxon>
        <taxon>Tritrichomonadida</taxon>
        <taxon>Tritrichomonadidae</taxon>
        <taxon>Tritrichomonas</taxon>
    </lineage>
</organism>
<dbReference type="GO" id="GO:0005737">
    <property type="term" value="C:cytoplasm"/>
    <property type="evidence" value="ECO:0007669"/>
    <property type="project" value="UniProtKB-SubCell"/>
</dbReference>
<dbReference type="VEuPathDB" id="TrichDB:TRFO_00923"/>
<keyword evidence="8" id="KW-1185">Reference proteome</keyword>
<dbReference type="GeneID" id="94824505"/>
<dbReference type="PROSITE" id="PS51450">
    <property type="entry name" value="LRR"/>
    <property type="match status" value="2"/>
</dbReference>
<evidence type="ECO:0000256" key="4">
    <source>
        <dbReference type="ARBA" id="ARBA00022737"/>
    </source>
</evidence>
<evidence type="ECO:0000256" key="6">
    <source>
        <dbReference type="SAM" id="MobiDB-lite"/>
    </source>
</evidence>
<keyword evidence="2" id="KW-0963">Cytoplasm</keyword>
<dbReference type="PANTHER" id="PTHR22710">
    <property type="entry name" value="X-RAY RADIATION RESISTANCE ASSOCIATED PROTEIN 1 XRRA1"/>
    <property type="match status" value="1"/>
</dbReference>
<gene>
    <name evidence="7" type="ORF">TRFO_00923</name>
</gene>
<dbReference type="InterPro" id="IPR003591">
    <property type="entry name" value="Leu-rich_rpt_typical-subtyp"/>
</dbReference>
<accession>A0A1J4L6S1</accession>
<dbReference type="AlphaFoldDB" id="A0A1J4L6S1"/>
<evidence type="ECO:0008006" key="9">
    <source>
        <dbReference type="Google" id="ProtNLM"/>
    </source>
</evidence>
<feature type="coiled-coil region" evidence="5">
    <location>
        <begin position="515"/>
        <end position="542"/>
    </location>
</feature>
<dbReference type="InterPro" id="IPR001611">
    <property type="entry name" value="Leu-rich_rpt"/>
</dbReference>
<dbReference type="OrthoDB" id="1668230at2759"/>
<dbReference type="Pfam" id="PF00560">
    <property type="entry name" value="LRR_1"/>
    <property type="match status" value="1"/>
</dbReference>
<feature type="region of interest" description="Disordered" evidence="6">
    <location>
        <begin position="460"/>
        <end position="506"/>
    </location>
</feature>
<dbReference type="Pfam" id="PF13855">
    <property type="entry name" value="LRR_8"/>
    <property type="match status" value="1"/>
</dbReference>
<reference evidence="7" key="1">
    <citation type="submission" date="2016-10" db="EMBL/GenBank/DDBJ databases">
        <authorList>
            <person name="Benchimol M."/>
            <person name="Almeida L.G."/>
            <person name="Vasconcelos A.T."/>
            <person name="Perreira-Neves A."/>
            <person name="Rosa I.A."/>
            <person name="Tasca T."/>
            <person name="Bogo M.R."/>
            <person name="de Souza W."/>
        </authorList>
    </citation>
    <scope>NUCLEOTIDE SEQUENCE [LARGE SCALE GENOMIC DNA]</scope>
    <source>
        <strain evidence="7">K</strain>
    </source>
</reference>
<dbReference type="EMBL" id="MLAK01000001">
    <property type="protein sequence ID" value="OHT17646.1"/>
    <property type="molecule type" value="Genomic_DNA"/>
</dbReference>
<dbReference type="Gene3D" id="3.80.10.10">
    <property type="entry name" value="Ribonuclease Inhibitor"/>
    <property type="match status" value="2"/>
</dbReference>
<dbReference type="Proteomes" id="UP000179807">
    <property type="component" value="Unassembled WGS sequence"/>
</dbReference>
<evidence type="ECO:0000256" key="3">
    <source>
        <dbReference type="ARBA" id="ARBA00022614"/>
    </source>
</evidence>
<evidence type="ECO:0000256" key="2">
    <source>
        <dbReference type="ARBA" id="ARBA00022490"/>
    </source>
</evidence>
<name>A0A1J4L6S1_9EUKA</name>
<dbReference type="RefSeq" id="XP_068370782.1">
    <property type="nucleotide sequence ID" value="XM_068489801.1"/>
</dbReference>
<proteinExistence type="predicted"/>